<organism evidence="1 2">
    <name type="scientific">Pristionchus fissidentatus</name>
    <dbReference type="NCBI Taxonomy" id="1538716"/>
    <lineage>
        <taxon>Eukaryota</taxon>
        <taxon>Metazoa</taxon>
        <taxon>Ecdysozoa</taxon>
        <taxon>Nematoda</taxon>
        <taxon>Chromadorea</taxon>
        <taxon>Rhabditida</taxon>
        <taxon>Rhabditina</taxon>
        <taxon>Diplogasteromorpha</taxon>
        <taxon>Diplogasteroidea</taxon>
        <taxon>Neodiplogasteridae</taxon>
        <taxon>Pristionchus</taxon>
    </lineage>
</organism>
<dbReference type="AlphaFoldDB" id="A0AAV5V350"/>
<protein>
    <submittedName>
        <fullName evidence="1">Uncharacterized protein</fullName>
    </submittedName>
</protein>
<name>A0AAV5V350_9BILA</name>
<accession>A0AAV5V350</accession>
<keyword evidence="2" id="KW-1185">Reference proteome</keyword>
<sequence length="185" mass="19308">PPLKFACTARSDRSTQRTVSTGLLSIIHPKVCGAISAQDTVEAITSLAANSLLSGQFSDAQVVVVPLLAPFSKVGLTHPLSLQVTGAVQCRHVLVAQWARNSATLDLIFPSALVTFHTHPAASLTQSILVAGTATPESGEGSCTSAQSGSGPHVTLCRRADTLKIDSLRLFRLLSNLISVGLQVT</sequence>
<reference evidence="1" key="1">
    <citation type="submission" date="2023-10" db="EMBL/GenBank/DDBJ databases">
        <title>Genome assembly of Pristionchus species.</title>
        <authorList>
            <person name="Yoshida K."/>
            <person name="Sommer R.J."/>
        </authorList>
    </citation>
    <scope>NUCLEOTIDE SEQUENCE</scope>
    <source>
        <strain evidence="1">RS5133</strain>
    </source>
</reference>
<evidence type="ECO:0000313" key="2">
    <source>
        <dbReference type="Proteomes" id="UP001432322"/>
    </source>
</evidence>
<evidence type="ECO:0000313" key="1">
    <source>
        <dbReference type="EMBL" id="GMT12762.1"/>
    </source>
</evidence>
<dbReference type="EMBL" id="BTSY01000002">
    <property type="protein sequence ID" value="GMT12762.1"/>
    <property type="molecule type" value="Genomic_DNA"/>
</dbReference>
<comment type="caution">
    <text evidence="1">The sequence shown here is derived from an EMBL/GenBank/DDBJ whole genome shotgun (WGS) entry which is preliminary data.</text>
</comment>
<proteinExistence type="predicted"/>
<dbReference type="Proteomes" id="UP001432322">
    <property type="component" value="Unassembled WGS sequence"/>
</dbReference>
<gene>
    <name evidence="1" type="ORF">PFISCL1PPCAC_4059</name>
</gene>
<feature type="non-terminal residue" evidence="1">
    <location>
        <position position="185"/>
    </location>
</feature>
<feature type="non-terminal residue" evidence="1">
    <location>
        <position position="1"/>
    </location>
</feature>